<dbReference type="AlphaFoldDB" id="A0AAW0TXS7"/>
<dbReference type="Proteomes" id="UP001487740">
    <property type="component" value="Unassembled WGS sequence"/>
</dbReference>
<gene>
    <name evidence="3" type="ORF">O3P69_014762</name>
</gene>
<organism evidence="3 4">
    <name type="scientific">Scylla paramamosain</name>
    <name type="common">Mud crab</name>
    <dbReference type="NCBI Taxonomy" id="85552"/>
    <lineage>
        <taxon>Eukaryota</taxon>
        <taxon>Metazoa</taxon>
        <taxon>Ecdysozoa</taxon>
        <taxon>Arthropoda</taxon>
        <taxon>Crustacea</taxon>
        <taxon>Multicrustacea</taxon>
        <taxon>Malacostraca</taxon>
        <taxon>Eumalacostraca</taxon>
        <taxon>Eucarida</taxon>
        <taxon>Decapoda</taxon>
        <taxon>Pleocyemata</taxon>
        <taxon>Brachyura</taxon>
        <taxon>Eubrachyura</taxon>
        <taxon>Portunoidea</taxon>
        <taxon>Portunidae</taxon>
        <taxon>Portuninae</taxon>
        <taxon>Scylla</taxon>
    </lineage>
</organism>
<dbReference type="EMBL" id="JARAKH010000022">
    <property type="protein sequence ID" value="KAK8392578.1"/>
    <property type="molecule type" value="Genomic_DNA"/>
</dbReference>
<evidence type="ECO:0000256" key="2">
    <source>
        <dbReference type="SAM" id="SignalP"/>
    </source>
</evidence>
<reference evidence="3 4" key="1">
    <citation type="submission" date="2023-03" db="EMBL/GenBank/DDBJ databases">
        <title>High-quality genome of Scylla paramamosain provides insights in environmental adaptation.</title>
        <authorList>
            <person name="Zhang L."/>
        </authorList>
    </citation>
    <scope>NUCLEOTIDE SEQUENCE [LARGE SCALE GENOMIC DNA]</scope>
    <source>
        <strain evidence="3">LZ_2023a</strain>
        <tissue evidence="3">Muscle</tissue>
    </source>
</reference>
<keyword evidence="4" id="KW-1185">Reference proteome</keyword>
<keyword evidence="2" id="KW-0732">Signal</keyword>
<feature type="chain" id="PRO_5043912022" evidence="2">
    <location>
        <begin position="26"/>
        <end position="138"/>
    </location>
</feature>
<proteinExistence type="predicted"/>
<feature type="signal peptide" evidence="2">
    <location>
        <begin position="1"/>
        <end position="25"/>
    </location>
</feature>
<accession>A0AAW0TXS7</accession>
<feature type="region of interest" description="Disordered" evidence="1">
    <location>
        <begin position="69"/>
        <end position="115"/>
    </location>
</feature>
<sequence length="138" mass="15225">MSRHLTPARPLATLASAAVVWLGSALPLVADCKAEWGGTPESAPLLSSYIHTCSASGQLTWRTINSSLSQPRETWRQRAHSPTKPQPSSHKSSADSTQQPRFCTKPKSMNHSQVVESRRAEYLVPLCEYRVSEAVRKL</sequence>
<protein>
    <submittedName>
        <fullName evidence="3">Uncharacterized protein</fullName>
    </submittedName>
</protein>
<feature type="compositionally biased region" description="Polar residues" evidence="1">
    <location>
        <begin position="86"/>
        <end position="115"/>
    </location>
</feature>
<comment type="caution">
    <text evidence="3">The sequence shown here is derived from an EMBL/GenBank/DDBJ whole genome shotgun (WGS) entry which is preliminary data.</text>
</comment>
<evidence type="ECO:0000313" key="4">
    <source>
        <dbReference type="Proteomes" id="UP001487740"/>
    </source>
</evidence>
<name>A0AAW0TXS7_SCYPA</name>
<evidence type="ECO:0000256" key="1">
    <source>
        <dbReference type="SAM" id="MobiDB-lite"/>
    </source>
</evidence>
<evidence type="ECO:0000313" key="3">
    <source>
        <dbReference type="EMBL" id="KAK8392578.1"/>
    </source>
</evidence>